<keyword evidence="9" id="KW-0520">NAD</keyword>
<sequence length="113" mass="13353">MLVTSFLVFTLLMLIIYFFNSGILNKIVSMDFSWCSYYECGFFNGIENVNCFSFTYFSLLVIFVVFDLEVSLLLNMPFQDLLYWNFVGYYCFIILLFIGFLIESSGGYVCWMY</sequence>
<keyword evidence="9" id="KW-1278">Translocase</keyword>
<dbReference type="InterPro" id="IPR000440">
    <property type="entry name" value="NADH_UbQ/plastoQ_OxRdtase_su3"/>
</dbReference>
<feature type="transmembrane region" description="Helical" evidence="9">
    <location>
        <begin position="49"/>
        <end position="66"/>
    </location>
</feature>
<protein>
    <recommendedName>
        <fullName evidence="3 9">NADH-ubiquinone oxidoreductase chain 3</fullName>
        <ecNumber evidence="9">7.1.1.2</ecNumber>
    </recommendedName>
</protein>
<gene>
    <name evidence="10" type="primary">nad3</name>
</gene>
<dbReference type="Pfam" id="PF00507">
    <property type="entry name" value="Oxidored_q4"/>
    <property type="match status" value="1"/>
</dbReference>
<evidence type="ECO:0000313" key="10">
    <source>
        <dbReference type="EMBL" id="BAN15661.1"/>
    </source>
</evidence>
<accession>N0DLF6</accession>
<proteinExistence type="inferred from homology"/>
<comment type="catalytic activity">
    <reaction evidence="8 9">
        <text>a ubiquinone + NADH + 5 H(+)(in) = a ubiquinol + NAD(+) + 4 H(+)(out)</text>
        <dbReference type="Rhea" id="RHEA:29091"/>
        <dbReference type="Rhea" id="RHEA-COMP:9565"/>
        <dbReference type="Rhea" id="RHEA-COMP:9566"/>
        <dbReference type="ChEBI" id="CHEBI:15378"/>
        <dbReference type="ChEBI" id="CHEBI:16389"/>
        <dbReference type="ChEBI" id="CHEBI:17976"/>
        <dbReference type="ChEBI" id="CHEBI:57540"/>
        <dbReference type="ChEBI" id="CHEBI:57945"/>
        <dbReference type="EC" id="7.1.1.2"/>
    </reaction>
</comment>
<organism evidence="10">
    <name type="scientific">Hydatigera parva</name>
    <dbReference type="NCBI Taxonomy" id="1434711"/>
    <lineage>
        <taxon>Eukaryota</taxon>
        <taxon>Metazoa</taxon>
        <taxon>Spiralia</taxon>
        <taxon>Lophotrochozoa</taxon>
        <taxon>Platyhelminthes</taxon>
        <taxon>Cestoda</taxon>
        <taxon>Eucestoda</taxon>
        <taxon>Cyclophyllidea</taxon>
        <taxon>Taeniidae</taxon>
        <taxon>Hydatigera</taxon>
    </lineage>
</organism>
<evidence type="ECO:0000256" key="6">
    <source>
        <dbReference type="ARBA" id="ARBA00022989"/>
    </source>
</evidence>
<evidence type="ECO:0000256" key="4">
    <source>
        <dbReference type="ARBA" id="ARBA00022448"/>
    </source>
</evidence>
<keyword evidence="9" id="KW-0249">Electron transport</keyword>
<dbReference type="GO" id="GO:0031966">
    <property type="term" value="C:mitochondrial membrane"/>
    <property type="evidence" value="ECO:0007669"/>
    <property type="project" value="UniProtKB-SubCell"/>
</dbReference>
<evidence type="ECO:0000256" key="1">
    <source>
        <dbReference type="ARBA" id="ARBA00004370"/>
    </source>
</evidence>
<dbReference type="EMBL" id="AB731760">
    <property type="protein sequence ID" value="BAN15661.1"/>
    <property type="molecule type" value="Genomic_DNA"/>
</dbReference>
<comment type="similarity">
    <text evidence="2 9">Belongs to the complex I subunit 3 family.</text>
</comment>
<keyword evidence="9" id="KW-0830">Ubiquinone</keyword>
<keyword evidence="5 9" id="KW-0812">Transmembrane</keyword>
<dbReference type="AlphaFoldDB" id="N0DLF6"/>
<evidence type="ECO:0000256" key="2">
    <source>
        <dbReference type="ARBA" id="ARBA00008472"/>
    </source>
</evidence>
<comment type="subcellular location">
    <subcellularLocation>
        <location evidence="1">Membrane</location>
    </subcellularLocation>
    <subcellularLocation>
        <location evidence="9">Mitochondrion membrane</location>
        <topology evidence="9">Multi-pass membrane protein</topology>
    </subcellularLocation>
</comment>
<evidence type="ECO:0000256" key="3">
    <source>
        <dbReference type="ARBA" id="ARBA00021007"/>
    </source>
</evidence>
<keyword evidence="9 10" id="KW-0496">Mitochondrion</keyword>
<evidence type="ECO:0000256" key="8">
    <source>
        <dbReference type="ARBA" id="ARBA00049551"/>
    </source>
</evidence>
<feature type="transmembrane region" description="Helical" evidence="9">
    <location>
        <begin position="6"/>
        <end position="28"/>
    </location>
</feature>
<reference evidence="10" key="1">
    <citation type="journal article" date="2013" name="Int. J. Parasitol.">
        <title>Molecular phylogeny of the genus Taenia (Cestoda: Taeniidae): Proposals for the resurrection of Hydatigera Lamarck, 1816 and the creation of a new genus Versteria.</title>
        <authorList>
            <person name="Nakao M."/>
            <person name="Lavikainen A."/>
            <person name="Iwaki T."/>
            <person name="Haukisalmi V."/>
            <person name="Konyaev S."/>
            <person name="Oku Y."/>
            <person name="Okamoto M."/>
            <person name="Ito A."/>
        </authorList>
    </citation>
    <scope>NUCLEOTIDE SEQUENCE</scope>
    <source>
        <strain evidence="10">TpaSp</strain>
    </source>
</reference>
<feature type="transmembrane region" description="Helical" evidence="9">
    <location>
        <begin position="86"/>
        <end position="111"/>
    </location>
</feature>
<dbReference type="GO" id="GO:0008137">
    <property type="term" value="F:NADH dehydrogenase (ubiquinone) activity"/>
    <property type="evidence" value="ECO:0007669"/>
    <property type="project" value="UniProtKB-UniRule"/>
</dbReference>
<geneLocation type="mitochondrion" evidence="10"/>
<keyword evidence="9" id="KW-0679">Respiratory chain</keyword>
<dbReference type="Gene3D" id="1.20.58.1610">
    <property type="entry name" value="NADH:ubiquinone/plastoquinone oxidoreductase, chain 3"/>
    <property type="match status" value="1"/>
</dbReference>
<dbReference type="InterPro" id="IPR038430">
    <property type="entry name" value="NDAH_ubi_oxred_su3_sf"/>
</dbReference>
<evidence type="ECO:0000256" key="9">
    <source>
        <dbReference type="RuleBase" id="RU003640"/>
    </source>
</evidence>
<evidence type="ECO:0000256" key="7">
    <source>
        <dbReference type="ARBA" id="ARBA00023136"/>
    </source>
</evidence>
<comment type="function">
    <text evidence="9">Core subunit of the mitochondrial membrane respiratory chain NADH dehydrogenase (Complex I) which catalyzes electron transfer from NADH through the respiratory chain, using ubiquinone as an electron acceptor. Essential for the catalytic activity of complex I.</text>
</comment>
<evidence type="ECO:0000256" key="5">
    <source>
        <dbReference type="ARBA" id="ARBA00022692"/>
    </source>
</evidence>
<name>N0DLF6_9CEST</name>
<keyword evidence="7 9" id="KW-0472">Membrane</keyword>
<keyword evidence="6 9" id="KW-1133">Transmembrane helix</keyword>
<dbReference type="EC" id="7.1.1.2" evidence="9"/>
<keyword evidence="4 9" id="KW-0813">Transport</keyword>